<evidence type="ECO:0000256" key="2">
    <source>
        <dbReference type="ARBA" id="ARBA00005854"/>
    </source>
</evidence>
<comment type="similarity">
    <text evidence="2">Belongs to the D-isomer specific 2-hydroxyacid dehydrogenase family.</text>
</comment>
<evidence type="ECO:0000313" key="7">
    <source>
        <dbReference type="Proteomes" id="UP001586593"/>
    </source>
</evidence>
<proteinExistence type="inferred from homology"/>
<dbReference type="InterPro" id="IPR006140">
    <property type="entry name" value="D-isomer_DH_NAD-bd"/>
</dbReference>
<reference evidence="6 7" key="1">
    <citation type="journal article" date="2024" name="Commun. Biol.">
        <title>Comparative genomic analysis of thermophilic fungi reveals convergent evolutionary adaptations and gene losses.</title>
        <authorList>
            <person name="Steindorff A.S."/>
            <person name="Aguilar-Pontes M.V."/>
            <person name="Robinson A.J."/>
            <person name="Andreopoulos B."/>
            <person name="LaButti K."/>
            <person name="Kuo A."/>
            <person name="Mondo S."/>
            <person name="Riley R."/>
            <person name="Otillar R."/>
            <person name="Haridas S."/>
            <person name="Lipzen A."/>
            <person name="Grimwood J."/>
            <person name="Schmutz J."/>
            <person name="Clum A."/>
            <person name="Reid I.D."/>
            <person name="Moisan M.C."/>
            <person name="Butler G."/>
            <person name="Nguyen T.T.M."/>
            <person name="Dewar K."/>
            <person name="Conant G."/>
            <person name="Drula E."/>
            <person name="Henrissat B."/>
            <person name="Hansel C."/>
            <person name="Singer S."/>
            <person name="Hutchinson M.I."/>
            <person name="de Vries R.P."/>
            <person name="Natvig D.O."/>
            <person name="Powell A.J."/>
            <person name="Tsang A."/>
            <person name="Grigoriev I.V."/>
        </authorList>
    </citation>
    <scope>NUCLEOTIDE SEQUENCE [LARGE SCALE GENOMIC DNA]</scope>
    <source>
        <strain evidence="6 7">ATCC 24622</strain>
    </source>
</reference>
<keyword evidence="3" id="KW-0560">Oxidoreductase</keyword>
<accession>A0ABR3VBT5</accession>
<dbReference type="Pfam" id="PF02826">
    <property type="entry name" value="2-Hacid_dh_C"/>
    <property type="match status" value="1"/>
</dbReference>
<dbReference type="Gene3D" id="3.40.50.720">
    <property type="entry name" value="NAD(P)-binding Rossmann-like Domain"/>
    <property type="match status" value="2"/>
</dbReference>
<dbReference type="InterPro" id="IPR036849">
    <property type="entry name" value="Enolase-like_C_sf"/>
</dbReference>
<dbReference type="InterPro" id="IPR013341">
    <property type="entry name" value="Mandelate_racemase_N_dom"/>
</dbReference>
<evidence type="ECO:0000313" key="6">
    <source>
        <dbReference type="EMBL" id="KAL1839188.1"/>
    </source>
</evidence>
<feature type="domain" description="Mandelate racemase/muconate lactonizing enzyme N-terminal" evidence="4">
    <location>
        <begin position="216"/>
        <end position="316"/>
    </location>
</feature>
<evidence type="ECO:0008006" key="8">
    <source>
        <dbReference type="Google" id="ProtNLM"/>
    </source>
</evidence>
<dbReference type="PANTHER" id="PTHR10996:SF257">
    <property type="entry name" value="GLYOXYLATE REDUCTASE 1"/>
    <property type="match status" value="1"/>
</dbReference>
<protein>
    <recommendedName>
        <fullName evidence="8">D-isomer specific 2-hydroxyacid dehydrogenase NAD-binding domain-containing protein</fullName>
    </recommendedName>
</protein>
<dbReference type="PROSITE" id="PS00908">
    <property type="entry name" value="MR_MLE_1"/>
    <property type="match status" value="1"/>
</dbReference>
<keyword evidence="7" id="KW-1185">Reference proteome</keyword>
<dbReference type="InterPro" id="IPR029017">
    <property type="entry name" value="Enolase-like_N"/>
</dbReference>
<organism evidence="6 7">
    <name type="scientific">Phialemonium thermophilum</name>
    <dbReference type="NCBI Taxonomy" id="223376"/>
    <lineage>
        <taxon>Eukaryota</taxon>
        <taxon>Fungi</taxon>
        <taxon>Dikarya</taxon>
        <taxon>Ascomycota</taxon>
        <taxon>Pezizomycotina</taxon>
        <taxon>Sordariomycetes</taxon>
        <taxon>Sordariomycetidae</taxon>
        <taxon>Cephalothecales</taxon>
        <taxon>Cephalothecaceae</taxon>
        <taxon>Phialemonium</taxon>
    </lineage>
</organism>
<dbReference type="Pfam" id="PF02746">
    <property type="entry name" value="MR_MLE_N"/>
    <property type="match status" value="1"/>
</dbReference>
<dbReference type="SUPFAM" id="SSF51735">
    <property type="entry name" value="NAD(P)-binding Rossmann-fold domains"/>
    <property type="match status" value="1"/>
</dbReference>
<dbReference type="PROSITE" id="PS00671">
    <property type="entry name" value="D_2_HYDROXYACID_DH_3"/>
    <property type="match status" value="1"/>
</dbReference>
<comment type="caution">
    <text evidence="6">The sequence shown here is derived from an EMBL/GenBank/DDBJ whole genome shotgun (WGS) entry which is preliminary data.</text>
</comment>
<dbReference type="EMBL" id="JAZHXJ010002373">
    <property type="protein sequence ID" value="KAL1839188.1"/>
    <property type="molecule type" value="Genomic_DNA"/>
</dbReference>
<dbReference type="InterPro" id="IPR029753">
    <property type="entry name" value="D-isomer_DH_CS"/>
</dbReference>
<sequence length="376" mass="42083">MDELLRTSDVIALSVPLNAHTRHLISHAQFEAMKPGVVLVNTARGPVVDEEALVQALHSGKVWACGLDVFENEPAVHPGLRAHPRALLLPHLGTYTVETHEKMELRCIANVRSALETGKLLDVVPEQPLLDRPPGCNRSCSRPTAGDRTYIAQKQRRATRTSCDFHGTLESFEWQYTIHRFASLSLSLRRFAHPLLPSKNQYLSSAMAPKEQIIQSVEPLHVGQFMFCRVTTSEGIVGYGEAGIWGHIEAAATCIRRFAEYLVGKRAFDIEHHWNVMHRFSYFQGLAINAAISAIDIALWDIKGKALGVPIYELLGGACRTKARVYCHIYERTIDKVLEECRRKRDLGFTAFGHINPFLDEGTDQVWTCWSSCTGG</sequence>
<dbReference type="Gene3D" id="3.20.20.120">
    <property type="entry name" value="Enolase-like C-terminal domain"/>
    <property type="match status" value="1"/>
</dbReference>
<evidence type="ECO:0000256" key="1">
    <source>
        <dbReference type="ARBA" id="ARBA00001946"/>
    </source>
</evidence>
<dbReference type="Proteomes" id="UP001586593">
    <property type="component" value="Unassembled WGS sequence"/>
</dbReference>
<dbReference type="PANTHER" id="PTHR10996">
    <property type="entry name" value="2-HYDROXYACID DEHYDROGENASE-RELATED"/>
    <property type="match status" value="1"/>
</dbReference>
<dbReference type="InterPro" id="IPR050223">
    <property type="entry name" value="D-isomer_2-hydroxyacid_DH"/>
</dbReference>
<dbReference type="InterPro" id="IPR036291">
    <property type="entry name" value="NAD(P)-bd_dom_sf"/>
</dbReference>
<comment type="cofactor">
    <cofactor evidence="1">
        <name>Mg(2+)</name>
        <dbReference type="ChEBI" id="CHEBI:18420"/>
    </cofactor>
</comment>
<dbReference type="InterPro" id="IPR018110">
    <property type="entry name" value="Mandel_Rmase/mucon_lact_enz_CS"/>
</dbReference>
<evidence type="ECO:0000256" key="3">
    <source>
        <dbReference type="ARBA" id="ARBA00023002"/>
    </source>
</evidence>
<feature type="domain" description="D-isomer specific 2-hydroxyacid dehydrogenase NAD-binding" evidence="5">
    <location>
        <begin position="1"/>
        <end position="93"/>
    </location>
</feature>
<evidence type="ECO:0000259" key="5">
    <source>
        <dbReference type="Pfam" id="PF02826"/>
    </source>
</evidence>
<gene>
    <name evidence="6" type="ORF">VTK73DRAFT_4108</name>
</gene>
<evidence type="ECO:0000259" key="4">
    <source>
        <dbReference type="Pfam" id="PF02746"/>
    </source>
</evidence>
<name>A0ABR3VBT5_9PEZI</name>
<dbReference type="Gene3D" id="3.30.390.10">
    <property type="entry name" value="Enolase-like, N-terminal domain"/>
    <property type="match status" value="1"/>
</dbReference>
<dbReference type="SUPFAM" id="SSF54826">
    <property type="entry name" value="Enolase N-terminal domain-like"/>
    <property type="match status" value="1"/>
</dbReference>